<feature type="transmembrane region" description="Helical" evidence="1">
    <location>
        <begin position="130"/>
        <end position="152"/>
    </location>
</feature>
<evidence type="ECO:0000256" key="1">
    <source>
        <dbReference type="SAM" id="Phobius"/>
    </source>
</evidence>
<comment type="caution">
    <text evidence="2">The sequence shown here is derived from an EMBL/GenBank/DDBJ whole genome shotgun (WGS) entry which is preliminary data.</text>
</comment>
<dbReference type="Proteomes" id="UP000638560">
    <property type="component" value="Unassembled WGS sequence"/>
</dbReference>
<keyword evidence="1" id="KW-1133">Transmembrane helix</keyword>
<proteinExistence type="predicted"/>
<feature type="transmembrane region" description="Helical" evidence="1">
    <location>
        <begin position="203"/>
        <end position="224"/>
    </location>
</feature>
<dbReference type="InterPro" id="IPR025238">
    <property type="entry name" value="DUF4184"/>
</dbReference>
<keyword evidence="1" id="KW-0472">Membrane</keyword>
<protein>
    <submittedName>
        <fullName evidence="2">DUF4184 family protein</fullName>
    </submittedName>
</protein>
<feature type="transmembrane region" description="Helical" evidence="1">
    <location>
        <begin position="173"/>
        <end position="191"/>
    </location>
</feature>
<feature type="transmembrane region" description="Helical" evidence="1">
    <location>
        <begin position="56"/>
        <end position="77"/>
    </location>
</feature>
<dbReference type="RefSeq" id="WP_196204050.1">
    <property type="nucleotide sequence ID" value="NZ_JADPUN010000238.1"/>
</dbReference>
<accession>A0ABS0H333</accession>
<dbReference type="EMBL" id="JADPUN010000238">
    <property type="protein sequence ID" value="MBF9132522.1"/>
    <property type="molecule type" value="Genomic_DNA"/>
</dbReference>
<keyword evidence="3" id="KW-1185">Reference proteome</keyword>
<dbReference type="Pfam" id="PF13803">
    <property type="entry name" value="DUF4184"/>
    <property type="match status" value="1"/>
</dbReference>
<evidence type="ECO:0000313" key="2">
    <source>
        <dbReference type="EMBL" id="MBF9132522.1"/>
    </source>
</evidence>
<reference evidence="2 3" key="1">
    <citation type="submission" date="2020-11" db="EMBL/GenBank/DDBJ databases">
        <title>A novel isolate from a Black sea contaminated sediment with potential to produce alkanes: Plantactinospora alkalitolerans sp. nov.</title>
        <authorList>
            <person name="Carro L."/>
            <person name="Veyisoglu A."/>
            <person name="Guven K."/>
            <person name="Schumann P."/>
            <person name="Klenk H.-P."/>
            <person name="Sahin N."/>
        </authorList>
    </citation>
    <scope>NUCLEOTIDE SEQUENCE [LARGE SCALE GENOMIC DNA]</scope>
    <source>
        <strain evidence="2 3">S1510</strain>
    </source>
</reference>
<evidence type="ECO:0000313" key="3">
    <source>
        <dbReference type="Proteomes" id="UP000638560"/>
    </source>
</evidence>
<sequence>MPLTFPSHAALPLPLKLWRPRWFDGVALVVGAAAPDLAYALDGSGLPVFPLSHQPAGLILFCLPVTVLCGALVRWAAPTVAVHLPCRPASLALRDYGVLGVSRPALAVSAGSAVLAAASHQGWDRVTQDAPLFDAASTVLGALAALALAVHLGRRRLLRTWHGGPPAVPARPGLFWSVAVAVTAAGVLVASQLPGAFLPHTTGVRLIGALALGLLAGAGATILLRRSAGVTPPDDHEVAEAPSVP</sequence>
<feature type="transmembrane region" description="Helical" evidence="1">
    <location>
        <begin position="98"/>
        <end position="118"/>
    </location>
</feature>
<name>A0ABS0H333_9ACTN</name>
<keyword evidence="1" id="KW-0812">Transmembrane</keyword>
<gene>
    <name evidence="2" type="ORF">I0C86_26740</name>
</gene>
<organism evidence="2 3">
    <name type="scientific">Plantactinospora alkalitolerans</name>
    <dbReference type="NCBI Taxonomy" id="2789879"/>
    <lineage>
        <taxon>Bacteria</taxon>
        <taxon>Bacillati</taxon>
        <taxon>Actinomycetota</taxon>
        <taxon>Actinomycetes</taxon>
        <taxon>Micromonosporales</taxon>
        <taxon>Micromonosporaceae</taxon>
        <taxon>Plantactinospora</taxon>
    </lineage>
</organism>